<comment type="caution">
    <text evidence="1">The sequence shown here is derived from an EMBL/GenBank/DDBJ whole genome shotgun (WGS) entry which is preliminary data.</text>
</comment>
<dbReference type="EMBL" id="BBMR01000006">
    <property type="protein sequence ID" value="GAL20852.1"/>
    <property type="molecule type" value="Genomic_DNA"/>
</dbReference>
<keyword evidence="2" id="KW-1185">Reference proteome</keyword>
<evidence type="ECO:0000313" key="2">
    <source>
        <dbReference type="Proteomes" id="UP000029228"/>
    </source>
</evidence>
<gene>
    <name evidence="1" type="ORF">JCM19235_3854</name>
</gene>
<dbReference type="AlphaFoldDB" id="A0A090SN92"/>
<organism evidence="1 2">
    <name type="scientific">Vibrio maritimus</name>
    <dbReference type="NCBI Taxonomy" id="990268"/>
    <lineage>
        <taxon>Bacteria</taxon>
        <taxon>Pseudomonadati</taxon>
        <taxon>Pseudomonadota</taxon>
        <taxon>Gammaproteobacteria</taxon>
        <taxon>Vibrionales</taxon>
        <taxon>Vibrionaceae</taxon>
        <taxon>Vibrio</taxon>
    </lineage>
</organism>
<sequence length="38" mass="4139">MKGGWADVKTASNTASRDRPMKVLLNVDADTLIEVSTF</sequence>
<reference evidence="1 2" key="1">
    <citation type="submission" date="2014-09" db="EMBL/GenBank/DDBJ databases">
        <title>Vibrio maritimus JCM 19235. (C45) whole genome shotgun sequence.</title>
        <authorList>
            <person name="Sawabe T."/>
            <person name="Meirelles P."/>
            <person name="Nakanishi M."/>
            <person name="Sayaka M."/>
            <person name="Hattori M."/>
            <person name="Ohkuma M."/>
        </authorList>
    </citation>
    <scope>NUCLEOTIDE SEQUENCE [LARGE SCALE GENOMIC DNA]</scope>
    <source>
        <strain evidence="2">JCM19235</strain>
    </source>
</reference>
<evidence type="ECO:0000313" key="1">
    <source>
        <dbReference type="EMBL" id="GAL20852.1"/>
    </source>
</evidence>
<protein>
    <submittedName>
        <fullName evidence="1">Uncharacterized protein</fullName>
    </submittedName>
</protein>
<proteinExistence type="predicted"/>
<name>A0A090SN92_9VIBR</name>
<dbReference type="Proteomes" id="UP000029228">
    <property type="component" value="Unassembled WGS sequence"/>
</dbReference>
<accession>A0A090SN92</accession>